<evidence type="ECO:0000256" key="5">
    <source>
        <dbReference type="ARBA" id="ARBA00022448"/>
    </source>
</evidence>
<dbReference type="InterPro" id="IPR050086">
    <property type="entry name" value="MetN_ABC_transporter-like"/>
</dbReference>
<dbReference type="EMBL" id="ANFO01000065">
    <property type="protein sequence ID" value="KGQ13002.1"/>
    <property type="molecule type" value="Genomic_DNA"/>
</dbReference>
<dbReference type="GO" id="GO:0016887">
    <property type="term" value="F:ATP hydrolysis activity"/>
    <property type="evidence" value="ECO:0007669"/>
    <property type="project" value="InterPro"/>
</dbReference>
<dbReference type="GO" id="GO:0005886">
    <property type="term" value="C:plasma membrane"/>
    <property type="evidence" value="ECO:0007669"/>
    <property type="project" value="UniProtKB-SubCell"/>
</dbReference>
<evidence type="ECO:0000256" key="12">
    <source>
        <dbReference type="ARBA" id="ARBA00023136"/>
    </source>
</evidence>
<dbReference type="SUPFAM" id="SSF51445">
    <property type="entry name" value="(Trans)glycosidases"/>
    <property type="match status" value="1"/>
</dbReference>
<evidence type="ECO:0000256" key="7">
    <source>
        <dbReference type="ARBA" id="ARBA00022692"/>
    </source>
</evidence>
<dbReference type="Gene3D" id="3.40.50.300">
    <property type="entry name" value="P-loop containing nucleotide triphosphate hydrolases"/>
    <property type="match status" value="1"/>
</dbReference>
<dbReference type="GO" id="GO:0000272">
    <property type="term" value="P:polysaccharide catabolic process"/>
    <property type="evidence" value="ECO:0007669"/>
    <property type="project" value="InterPro"/>
</dbReference>
<feature type="domain" description="ABC transmembrane type-1" evidence="15">
    <location>
        <begin position="624"/>
        <end position="815"/>
    </location>
</feature>
<dbReference type="InterPro" id="IPR003439">
    <property type="entry name" value="ABC_transporter-like_ATP-bd"/>
</dbReference>
<dbReference type="PANTHER" id="PTHR43166">
    <property type="entry name" value="AMINO ACID IMPORT ATP-BINDING PROTEIN"/>
    <property type="match status" value="1"/>
</dbReference>
<keyword evidence="7" id="KW-0812">Transmembrane</keyword>
<reference evidence="16 17" key="1">
    <citation type="submission" date="2012-10" db="EMBL/GenBank/DDBJ databases">
        <title>Genome sequencing and analysis of entomopathogenic fungi Beauveria bassiana D1-5.</title>
        <authorList>
            <person name="Li Q."/>
            <person name="Wang L."/>
            <person name="Zhang Z."/>
            <person name="Wang Q."/>
            <person name="Ren J."/>
            <person name="Wang M."/>
            <person name="Xu W."/>
            <person name="Wang J."/>
            <person name="Lu Y."/>
            <person name="Du Q."/>
            <person name="Sun Z."/>
        </authorList>
    </citation>
    <scope>NUCLEOTIDE SEQUENCE [LARGE SCALE GENOMIC DNA]</scope>
    <source>
        <strain evidence="16 17">D1-5</strain>
    </source>
</reference>
<name>A0A0A2W2Z4_BEABA</name>
<keyword evidence="10 16" id="KW-0067">ATP-binding</keyword>
<dbReference type="Pfam" id="PF00005">
    <property type="entry name" value="ABC_tran"/>
    <property type="match status" value="1"/>
</dbReference>
<evidence type="ECO:0000256" key="1">
    <source>
        <dbReference type="ARBA" id="ARBA00004141"/>
    </source>
</evidence>
<evidence type="ECO:0000259" key="15">
    <source>
        <dbReference type="PROSITE" id="PS50928"/>
    </source>
</evidence>
<dbReference type="InterPro" id="IPR017853">
    <property type="entry name" value="GH"/>
</dbReference>
<dbReference type="SMART" id="SM00062">
    <property type="entry name" value="PBPb"/>
    <property type="match status" value="1"/>
</dbReference>
<dbReference type="GO" id="GO:0005524">
    <property type="term" value="F:ATP binding"/>
    <property type="evidence" value="ECO:0007669"/>
    <property type="project" value="UniProtKB-KW"/>
</dbReference>
<evidence type="ECO:0000256" key="11">
    <source>
        <dbReference type="ARBA" id="ARBA00022989"/>
    </source>
</evidence>
<dbReference type="InterPro" id="IPR017871">
    <property type="entry name" value="ABC_transporter-like_CS"/>
</dbReference>
<dbReference type="InterPro" id="IPR035906">
    <property type="entry name" value="MetI-like_sf"/>
</dbReference>
<dbReference type="InterPro" id="IPR001320">
    <property type="entry name" value="Iontro_rcpt_C"/>
</dbReference>
<dbReference type="SUPFAM" id="SSF53850">
    <property type="entry name" value="Periplasmic binding protein-like II"/>
    <property type="match status" value="1"/>
</dbReference>
<dbReference type="Proteomes" id="UP000030106">
    <property type="component" value="Unassembled WGS sequence"/>
</dbReference>
<evidence type="ECO:0000256" key="2">
    <source>
        <dbReference type="ARBA" id="ARBA00004202"/>
    </source>
</evidence>
<dbReference type="PROSITE" id="PS00211">
    <property type="entry name" value="ABC_TRANSPORTER_1"/>
    <property type="match status" value="1"/>
</dbReference>
<evidence type="ECO:0000313" key="16">
    <source>
        <dbReference type="EMBL" id="KGQ13002.1"/>
    </source>
</evidence>
<dbReference type="Gene3D" id="3.20.20.80">
    <property type="entry name" value="Glycosidases"/>
    <property type="match status" value="1"/>
</dbReference>
<dbReference type="CDD" id="cd03262">
    <property type="entry name" value="ABC_HisP_GlnQ"/>
    <property type="match status" value="1"/>
</dbReference>
<dbReference type="InterPro" id="IPR000515">
    <property type="entry name" value="MetI-like"/>
</dbReference>
<evidence type="ECO:0000256" key="4">
    <source>
        <dbReference type="ARBA" id="ARBA00005641"/>
    </source>
</evidence>
<keyword evidence="5" id="KW-0813">Transport</keyword>
<dbReference type="Gene3D" id="3.40.190.10">
    <property type="entry name" value="Periplasmic binding protein-like II"/>
    <property type="match status" value="2"/>
</dbReference>
<dbReference type="CDD" id="cd13624">
    <property type="entry name" value="PBP2_Arg_Lys_His"/>
    <property type="match status" value="1"/>
</dbReference>
<dbReference type="InterPro" id="IPR003593">
    <property type="entry name" value="AAA+_ATPase"/>
</dbReference>
<comment type="subcellular location">
    <subcellularLocation>
        <location evidence="2">Cell membrane</location>
        <topology evidence="2">Peripheral membrane protein</topology>
    </subcellularLocation>
    <subcellularLocation>
        <location evidence="1">Membrane</location>
        <topology evidence="1">Multi-pass membrane protein</topology>
    </subcellularLocation>
</comment>
<keyword evidence="13" id="KW-0326">Glycosidase</keyword>
<dbReference type="HOGENOM" id="CLU_291696_0_0_1"/>
<dbReference type="FunFam" id="3.40.50.300:FF:000020">
    <property type="entry name" value="Amino acid ABC transporter ATP-binding component"/>
    <property type="match status" value="1"/>
</dbReference>
<feature type="domain" description="ABC transporter" evidence="14">
    <location>
        <begin position="808"/>
        <end position="1042"/>
    </location>
</feature>
<evidence type="ECO:0000256" key="6">
    <source>
        <dbReference type="ARBA" id="ARBA00022475"/>
    </source>
</evidence>
<sequence>MGLSKQLFLLSDRPIYPQTQRWARAIHHQNPAIDGMVWKSRQHDDSSAFLFYGDRVLPTDLVLHREARGIFSAPDVVNEIMQMADRLGVVLSDDSFAAPQDVLPPTWTSQLGVGMNVDWALTERGIREFDPLTVRDFQQRGFGHVRIRVAGPITHQKLVHLRRIVDACEQYHIVPVISYRAAELKAKPTAENAEDIVEWWTTVARFFAKNDNSLVFDIIGQPEEKLSANPQLLNQIYDKTVKAIHKISPQRHIFVAPRNHASPEALATLKIPESRHGLVMADWHLMPGGPKNWNGKTWNGKNQWTTGTDAEKAAIHARIETAVHWQQKTGHLSWVGNWSTGSKLPVDQQVAMATFVACELQKAQIPYAVNGDEKFYDGEEGAWRPDMAPLLDAILKPQCHSAQALAQTYVVGSGGTYRPFEYENSQKQLEGFDIDIIKAIAKAEGFDIKLVNTPWEGIFATLNSGDRDIIISGITITDKRKAMVDFSTPYFPAEQSIVVPTDSKVDSVTSLKGKKVGVVNSSTGDIVVSDVLGKNSTDIKRFDNTPLMLQELTEDGIDAAVGDVGVVKYYIKSHPEKPLKLVPDSKFERQYFGIAVAKGNTELKGKIDAGLKKIIADGTYAKIYATWFDNNVPTLPAEHNLGAAAGAWPTVAGARIMVVHFALVPLFINPRDGIMITSGMMSVDFARDLRSEYGAFLSCVVAITLNAGAYVSEIFRAGIQSIDKGQMEASRALGMGWGKTMRKVILPQAFRRILPPLGNNAIAIVKDSSLASAIGLADLAYAARTVSGAYATYWEPYLTISVVYWVLTFLLSLLKQFGKTHVLRGISCDIAPQEVVCVIGPSGSGKSTFLRCLNALEKPDGGEVIVNGFAVHDPKTNLNTLREGVGMVFQRFNLFPHMTVLENLIMAPMSLKGLSKAEAVNRAEKLLQKVGLLDKIDAWPSSLSGGQQQRVAIARALAMEPSIILFDEPTSALDPELVGEVLAVMKQLAQEGMTMIIVTHEMGFAREVADRVIFIDQGVIQEQGVPAQIFSAPQNPRTQAFLSKVL</sequence>
<dbReference type="InterPro" id="IPR027417">
    <property type="entry name" value="P-loop_NTPase"/>
</dbReference>
<evidence type="ECO:0000259" key="14">
    <source>
        <dbReference type="PROSITE" id="PS50893"/>
    </source>
</evidence>
<comment type="caution">
    <text evidence="16">The sequence shown here is derived from an EMBL/GenBank/DDBJ whole genome shotgun (WGS) entry which is preliminary data.</text>
</comment>
<dbReference type="PROSITE" id="PS50893">
    <property type="entry name" value="ABC_TRANSPORTER_2"/>
    <property type="match status" value="1"/>
</dbReference>
<keyword evidence="12" id="KW-0472">Membrane</keyword>
<comment type="similarity">
    <text evidence="3">Belongs to the ABC transporter superfamily.</text>
</comment>
<keyword evidence="9" id="KW-0378">Hydrolase</keyword>
<dbReference type="STRING" id="1245745.A0A0A2W2Z4"/>
<dbReference type="AlphaFoldDB" id="A0A0A2W2Z4"/>
<dbReference type="SMART" id="SM00382">
    <property type="entry name" value="AAA"/>
    <property type="match status" value="1"/>
</dbReference>
<evidence type="ECO:0000256" key="3">
    <source>
        <dbReference type="ARBA" id="ARBA00005417"/>
    </source>
</evidence>
<dbReference type="Pfam" id="PF00497">
    <property type="entry name" value="SBP_bac_3"/>
    <property type="match status" value="1"/>
</dbReference>
<proteinExistence type="inferred from homology"/>
<dbReference type="PROSITE" id="PS50928">
    <property type="entry name" value="ABC_TM1"/>
    <property type="match status" value="1"/>
</dbReference>
<dbReference type="PANTHER" id="PTHR43166:SF9">
    <property type="entry name" value="GLUTAMATE_ASPARTATE IMPORT ATP-BINDING PROTEIN GLTL"/>
    <property type="match status" value="1"/>
</dbReference>
<evidence type="ECO:0000256" key="13">
    <source>
        <dbReference type="ARBA" id="ARBA00023295"/>
    </source>
</evidence>
<dbReference type="SUPFAM" id="SSF161098">
    <property type="entry name" value="MetI-like"/>
    <property type="match status" value="1"/>
</dbReference>
<evidence type="ECO:0000256" key="10">
    <source>
        <dbReference type="ARBA" id="ARBA00022840"/>
    </source>
</evidence>
<gene>
    <name evidence="16" type="ORF">BBAD15_g1249</name>
</gene>
<dbReference type="Pfam" id="PF00528">
    <property type="entry name" value="BPD_transp_1"/>
    <property type="match status" value="1"/>
</dbReference>
<evidence type="ECO:0000256" key="8">
    <source>
        <dbReference type="ARBA" id="ARBA00022741"/>
    </source>
</evidence>
<protein>
    <submittedName>
        <fullName evidence="16">Arginine transport ATP-binding protein ArtM</fullName>
    </submittedName>
</protein>
<comment type="similarity">
    <text evidence="4">Belongs to the glycosyl hydrolase 5 (cellulase A) family.</text>
</comment>
<dbReference type="SMART" id="SM00079">
    <property type="entry name" value="PBPe"/>
    <property type="match status" value="1"/>
</dbReference>
<dbReference type="InterPro" id="IPR001547">
    <property type="entry name" value="Glyco_hydro_5"/>
</dbReference>
<evidence type="ECO:0000256" key="9">
    <source>
        <dbReference type="ARBA" id="ARBA00022801"/>
    </source>
</evidence>
<accession>A0A0A2W2Z4</accession>
<dbReference type="GO" id="GO:0015276">
    <property type="term" value="F:ligand-gated monoatomic ion channel activity"/>
    <property type="evidence" value="ECO:0007669"/>
    <property type="project" value="InterPro"/>
</dbReference>
<keyword evidence="8" id="KW-0547">Nucleotide-binding</keyword>
<organism evidence="16 17">
    <name type="scientific">Beauveria bassiana D1-5</name>
    <dbReference type="NCBI Taxonomy" id="1245745"/>
    <lineage>
        <taxon>Eukaryota</taxon>
        <taxon>Fungi</taxon>
        <taxon>Dikarya</taxon>
        <taxon>Ascomycota</taxon>
        <taxon>Pezizomycotina</taxon>
        <taxon>Sordariomycetes</taxon>
        <taxon>Hypocreomycetidae</taxon>
        <taxon>Hypocreales</taxon>
        <taxon>Cordycipitaceae</taxon>
        <taxon>Beauveria</taxon>
    </lineage>
</organism>
<dbReference type="Pfam" id="PF00150">
    <property type="entry name" value="Cellulase"/>
    <property type="match status" value="1"/>
</dbReference>
<dbReference type="GO" id="GO:0004553">
    <property type="term" value="F:hydrolase activity, hydrolyzing O-glycosyl compounds"/>
    <property type="evidence" value="ECO:0007669"/>
    <property type="project" value="InterPro"/>
</dbReference>
<dbReference type="Gene3D" id="1.10.3720.10">
    <property type="entry name" value="MetI-like"/>
    <property type="match status" value="1"/>
</dbReference>
<keyword evidence="6" id="KW-1003">Cell membrane</keyword>
<dbReference type="CDD" id="cd06261">
    <property type="entry name" value="TM_PBP2"/>
    <property type="match status" value="1"/>
</dbReference>
<dbReference type="InterPro" id="IPR001638">
    <property type="entry name" value="Solute-binding_3/MltF_N"/>
</dbReference>
<evidence type="ECO:0000313" key="17">
    <source>
        <dbReference type="Proteomes" id="UP000030106"/>
    </source>
</evidence>
<keyword evidence="11" id="KW-1133">Transmembrane helix</keyword>
<dbReference type="SUPFAM" id="SSF52540">
    <property type="entry name" value="P-loop containing nucleoside triphosphate hydrolases"/>
    <property type="match status" value="1"/>
</dbReference>